<name>A0A6P8ASR2_PYRGI</name>
<reference evidence="5" key="3">
    <citation type="submission" date="2025-08" db="UniProtKB">
        <authorList>
            <consortium name="RefSeq"/>
        </authorList>
    </citation>
    <scope>IDENTIFICATION</scope>
    <source>
        <strain evidence="5">NI907</strain>
    </source>
</reference>
<sequence>MSEPTNIALYMDDDCHLSVKRDFPVPTPEDDEVLIKVLFSGVNPADIKHGQALAVRPVVLGYDFSGHVVSAPPGSDFKVGDAVAGTTPTGLGRPARYGTHQDYATCPAERLFHVPENLPMQDAASLVVVASTAADVIFNLFDLPPIPAENQPAAVAPAPGGSLLVWGASTAVGSSAVQYARASGVKTIIVTASASRHEILRGLGATHCFDYRDADVEEQIASLIKEQGLDPIRYALDAAGNPGANGGASSADRMTRCASPDAARASVVFTNPPMPMAFADRSRDAMFKLDGMPEPVSIPRDEPKAAKVKEALDWTVRNYGNGFVLPLVEVWNGKSEDALEQIKVIADCGKFGKLAIQHPLL</sequence>
<dbReference type="InterPro" id="IPR011032">
    <property type="entry name" value="GroES-like_sf"/>
</dbReference>
<gene>
    <name evidence="5" type="ORF">PgNI_09300</name>
</gene>
<dbReference type="InterPro" id="IPR036291">
    <property type="entry name" value="NAD(P)-bd_dom_sf"/>
</dbReference>
<dbReference type="InterPro" id="IPR013154">
    <property type="entry name" value="ADH-like_N"/>
</dbReference>
<protein>
    <recommendedName>
        <fullName evidence="3">Enoyl reductase (ER) domain-containing protein</fullName>
    </recommendedName>
</protein>
<proteinExistence type="inferred from homology"/>
<dbReference type="InterPro" id="IPR047122">
    <property type="entry name" value="Trans-enoyl_RdTase-like"/>
</dbReference>
<dbReference type="Gene3D" id="3.40.50.720">
    <property type="entry name" value="NAD(P)-binding Rossmann-like Domain"/>
    <property type="match status" value="1"/>
</dbReference>
<dbReference type="InterPro" id="IPR020843">
    <property type="entry name" value="ER"/>
</dbReference>
<dbReference type="Proteomes" id="UP000515153">
    <property type="component" value="Unplaced"/>
</dbReference>
<dbReference type="Pfam" id="PF08240">
    <property type="entry name" value="ADH_N"/>
    <property type="match status" value="1"/>
</dbReference>
<dbReference type="SUPFAM" id="SSF51735">
    <property type="entry name" value="NAD(P)-binding Rossmann-fold domains"/>
    <property type="match status" value="1"/>
</dbReference>
<comment type="similarity">
    <text evidence="1">Belongs to the zinc-containing alcohol dehydrogenase family.</text>
</comment>
<dbReference type="GO" id="GO:0016651">
    <property type="term" value="F:oxidoreductase activity, acting on NAD(P)H"/>
    <property type="evidence" value="ECO:0007669"/>
    <property type="project" value="InterPro"/>
</dbReference>
<evidence type="ECO:0000313" key="5">
    <source>
        <dbReference type="RefSeq" id="XP_030977946.1"/>
    </source>
</evidence>
<dbReference type="Gene3D" id="3.90.180.10">
    <property type="entry name" value="Medium-chain alcohol dehydrogenases, catalytic domain"/>
    <property type="match status" value="1"/>
</dbReference>
<evidence type="ECO:0000256" key="1">
    <source>
        <dbReference type="ARBA" id="ARBA00008072"/>
    </source>
</evidence>
<feature type="domain" description="Enoyl reductase (ER)" evidence="3">
    <location>
        <begin position="10"/>
        <end position="356"/>
    </location>
</feature>
<dbReference type="RefSeq" id="XP_030977946.1">
    <property type="nucleotide sequence ID" value="XM_031129285.1"/>
</dbReference>
<evidence type="ECO:0000313" key="4">
    <source>
        <dbReference type="Proteomes" id="UP000515153"/>
    </source>
</evidence>
<dbReference type="PANTHER" id="PTHR45348:SF7">
    <property type="entry name" value="ZINC BINDING OXIDOREDUCTASE, PUTATIVE-RELATED"/>
    <property type="match status" value="1"/>
</dbReference>
<dbReference type="PANTHER" id="PTHR45348">
    <property type="entry name" value="HYPOTHETICAL OXIDOREDUCTASE (EUROFUNG)"/>
    <property type="match status" value="1"/>
</dbReference>
<dbReference type="AlphaFoldDB" id="A0A6P8ASR2"/>
<dbReference type="Pfam" id="PF00107">
    <property type="entry name" value="ADH_zinc_N"/>
    <property type="match status" value="1"/>
</dbReference>
<dbReference type="KEGG" id="pgri:PgNI_09300"/>
<dbReference type="InterPro" id="IPR013149">
    <property type="entry name" value="ADH-like_C"/>
</dbReference>
<evidence type="ECO:0000259" key="3">
    <source>
        <dbReference type="SMART" id="SM00829"/>
    </source>
</evidence>
<dbReference type="GeneID" id="41964193"/>
<dbReference type="CDD" id="cd08249">
    <property type="entry name" value="enoyl_reductase_like"/>
    <property type="match status" value="1"/>
</dbReference>
<dbReference type="SMART" id="SM00829">
    <property type="entry name" value="PKS_ER"/>
    <property type="match status" value="1"/>
</dbReference>
<evidence type="ECO:0000256" key="2">
    <source>
        <dbReference type="ARBA" id="ARBA00023002"/>
    </source>
</evidence>
<organism evidence="4 5">
    <name type="scientific">Pyricularia grisea</name>
    <name type="common">Crabgrass-specific blast fungus</name>
    <name type="synonym">Magnaporthe grisea</name>
    <dbReference type="NCBI Taxonomy" id="148305"/>
    <lineage>
        <taxon>Eukaryota</taxon>
        <taxon>Fungi</taxon>
        <taxon>Dikarya</taxon>
        <taxon>Ascomycota</taxon>
        <taxon>Pezizomycotina</taxon>
        <taxon>Sordariomycetes</taxon>
        <taxon>Sordariomycetidae</taxon>
        <taxon>Magnaporthales</taxon>
        <taxon>Pyriculariaceae</taxon>
        <taxon>Pyricularia</taxon>
    </lineage>
</organism>
<accession>A0A6P8ASR2</accession>
<keyword evidence="4" id="KW-1185">Reference proteome</keyword>
<dbReference type="SUPFAM" id="SSF50129">
    <property type="entry name" value="GroES-like"/>
    <property type="match status" value="1"/>
</dbReference>
<keyword evidence="2" id="KW-0560">Oxidoreductase</keyword>
<reference evidence="5" key="2">
    <citation type="submission" date="2019-10" db="EMBL/GenBank/DDBJ databases">
        <authorList>
            <consortium name="NCBI Genome Project"/>
        </authorList>
    </citation>
    <scope>NUCLEOTIDE SEQUENCE</scope>
    <source>
        <strain evidence="5">NI907</strain>
    </source>
</reference>
<reference evidence="5" key="1">
    <citation type="journal article" date="2019" name="Mol. Biol. Evol.">
        <title>Blast fungal genomes show frequent chromosomal changes, gene gains and losses, and effector gene turnover.</title>
        <authorList>
            <person name="Gomez Luciano L.B."/>
            <person name="Jason Tsai I."/>
            <person name="Chuma I."/>
            <person name="Tosa Y."/>
            <person name="Chen Y.H."/>
            <person name="Li J.Y."/>
            <person name="Li M.Y."/>
            <person name="Jade Lu M.Y."/>
            <person name="Nakayashiki H."/>
            <person name="Li W.H."/>
        </authorList>
    </citation>
    <scope>NUCLEOTIDE SEQUENCE</scope>
    <source>
        <strain evidence="5">NI907</strain>
    </source>
</reference>